<evidence type="ECO:0000259" key="6">
    <source>
        <dbReference type="Pfam" id="PF08281"/>
    </source>
</evidence>
<dbReference type="RefSeq" id="WP_093154257.1">
    <property type="nucleotide sequence ID" value="NZ_FNBW01000020.1"/>
</dbReference>
<dbReference type="InterPro" id="IPR036388">
    <property type="entry name" value="WH-like_DNA-bd_sf"/>
</dbReference>
<dbReference type="InterPro" id="IPR007627">
    <property type="entry name" value="RNA_pol_sigma70_r2"/>
</dbReference>
<dbReference type="SUPFAM" id="SSF88659">
    <property type="entry name" value="Sigma3 and sigma4 domains of RNA polymerase sigma factors"/>
    <property type="match status" value="1"/>
</dbReference>
<evidence type="ECO:0000256" key="2">
    <source>
        <dbReference type="ARBA" id="ARBA00023015"/>
    </source>
</evidence>
<dbReference type="Pfam" id="PF04542">
    <property type="entry name" value="Sigma70_r2"/>
    <property type="match status" value="1"/>
</dbReference>
<keyword evidence="3" id="KW-0731">Sigma factor</keyword>
<dbReference type="PANTHER" id="PTHR43133:SF63">
    <property type="entry name" value="RNA POLYMERASE SIGMA FACTOR FECI-RELATED"/>
    <property type="match status" value="1"/>
</dbReference>
<feature type="domain" description="RNA polymerase sigma-70 region 2" evidence="5">
    <location>
        <begin position="17"/>
        <end position="51"/>
    </location>
</feature>
<keyword evidence="4" id="KW-0804">Transcription</keyword>
<dbReference type="CDD" id="cd06171">
    <property type="entry name" value="Sigma70_r4"/>
    <property type="match status" value="1"/>
</dbReference>
<feature type="domain" description="RNA polymerase sigma factor 70 region 4 type 2" evidence="6">
    <location>
        <begin position="129"/>
        <end position="177"/>
    </location>
</feature>
<organism evidence="7 8">
    <name type="scientific">Thalassobaculum litoreum DSM 18839</name>
    <dbReference type="NCBI Taxonomy" id="1123362"/>
    <lineage>
        <taxon>Bacteria</taxon>
        <taxon>Pseudomonadati</taxon>
        <taxon>Pseudomonadota</taxon>
        <taxon>Alphaproteobacteria</taxon>
        <taxon>Rhodospirillales</taxon>
        <taxon>Thalassobaculaceae</taxon>
        <taxon>Thalassobaculum</taxon>
    </lineage>
</organism>
<dbReference type="Proteomes" id="UP000198615">
    <property type="component" value="Unassembled WGS sequence"/>
</dbReference>
<dbReference type="SUPFAM" id="SSF88946">
    <property type="entry name" value="Sigma2 domain of RNA polymerase sigma factors"/>
    <property type="match status" value="1"/>
</dbReference>
<evidence type="ECO:0000313" key="7">
    <source>
        <dbReference type="EMBL" id="SDG51841.1"/>
    </source>
</evidence>
<dbReference type="InterPro" id="IPR013325">
    <property type="entry name" value="RNA_pol_sigma_r2"/>
</dbReference>
<dbReference type="OrthoDB" id="9794372at2"/>
<reference evidence="7 8" key="1">
    <citation type="submission" date="2016-10" db="EMBL/GenBank/DDBJ databases">
        <authorList>
            <person name="Varghese N."/>
            <person name="Submissions S."/>
        </authorList>
    </citation>
    <scope>NUCLEOTIDE SEQUENCE [LARGE SCALE GENOMIC DNA]</scope>
    <source>
        <strain evidence="7 8">DSM 18839</strain>
    </source>
</reference>
<dbReference type="InterPro" id="IPR014284">
    <property type="entry name" value="RNA_pol_sigma-70_dom"/>
</dbReference>
<evidence type="ECO:0000313" key="8">
    <source>
        <dbReference type="Proteomes" id="UP000198615"/>
    </source>
</evidence>
<dbReference type="Pfam" id="PF08281">
    <property type="entry name" value="Sigma70_r4_2"/>
    <property type="match status" value="1"/>
</dbReference>
<gene>
    <name evidence="7" type="ORF">SAMN05660686_04683</name>
</gene>
<dbReference type="InterPro" id="IPR013324">
    <property type="entry name" value="RNA_pol_sigma_r3/r4-like"/>
</dbReference>
<evidence type="ECO:0000256" key="4">
    <source>
        <dbReference type="ARBA" id="ARBA00023163"/>
    </source>
</evidence>
<sequence>MTANRDTAQRDPAEVFVEHRADLVQYAARILGSRSSAEDVVQEAYLRFARQSEGGGAPGDGPSRDGMRGDRILEPVRYLYRIVRNLAYDWGRRPSMPLVDDLDDGLLARAASTTPSPEENLRWRQDLGRVERALDGLPERTRLAFEMHRLGGLPLKEIAARLDISVTRTHQLIKTALTVCAEQLADDPGEDGR</sequence>
<dbReference type="InterPro" id="IPR039425">
    <property type="entry name" value="RNA_pol_sigma-70-like"/>
</dbReference>
<dbReference type="NCBIfam" id="TIGR02937">
    <property type="entry name" value="sigma70-ECF"/>
    <property type="match status" value="1"/>
</dbReference>
<evidence type="ECO:0000259" key="5">
    <source>
        <dbReference type="Pfam" id="PF04542"/>
    </source>
</evidence>
<protein>
    <submittedName>
        <fullName evidence="7">RNA polymerase sigma-70 factor, ECF subfamily</fullName>
    </submittedName>
</protein>
<comment type="similarity">
    <text evidence="1">Belongs to the sigma-70 factor family. ECF subfamily.</text>
</comment>
<name>A0A8G2F058_9PROT</name>
<dbReference type="GO" id="GO:0006352">
    <property type="term" value="P:DNA-templated transcription initiation"/>
    <property type="evidence" value="ECO:0007669"/>
    <property type="project" value="InterPro"/>
</dbReference>
<dbReference type="PANTHER" id="PTHR43133">
    <property type="entry name" value="RNA POLYMERASE ECF-TYPE SIGMA FACTO"/>
    <property type="match status" value="1"/>
</dbReference>
<dbReference type="GO" id="GO:0016987">
    <property type="term" value="F:sigma factor activity"/>
    <property type="evidence" value="ECO:0007669"/>
    <property type="project" value="UniProtKB-KW"/>
</dbReference>
<comment type="caution">
    <text evidence="7">The sequence shown here is derived from an EMBL/GenBank/DDBJ whole genome shotgun (WGS) entry which is preliminary data.</text>
</comment>
<dbReference type="AlphaFoldDB" id="A0A8G2F058"/>
<accession>A0A8G2F058</accession>
<dbReference type="EMBL" id="FNBW01000020">
    <property type="protein sequence ID" value="SDG51841.1"/>
    <property type="molecule type" value="Genomic_DNA"/>
</dbReference>
<evidence type="ECO:0000256" key="1">
    <source>
        <dbReference type="ARBA" id="ARBA00010641"/>
    </source>
</evidence>
<dbReference type="Gene3D" id="1.10.10.10">
    <property type="entry name" value="Winged helix-like DNA-binding domain superfamily/Winged helix DNA-binding domain"/>
    <property type="match status" value="1"/>
</dbReference>
<evidence type="ECO:0000256" key="3">
    <source>
        <dbReference type="ARBA" id="ARBA00023082"/>
    </source>
</evidence>
<dbReference type="GO" id="GO:0003677">
    <property type="term" value="F:DNA binding"/>
    <property type="evidence" value="ECO:0007669"/>
    <property type="project" value="InterPro"/>
</dbReference>
<keyword evidence="8" id="KW-1185">Reference proteome</keyword>
<proteinExistence type="inferred from homology"/>
<dbReference type="InterPro" id="IPR013249">
    <property type="entry name" value="RNA_pol_sigma70_r4_t2"/>
</dbReference>
<keyword evidence="2" id="KW-0805">Transcription regulation</keyword>
<dbReference type="Gene3D" id="1.10.1740.10">
    <property type="match status" value="1"/>
</dbReference>